<comment type="similarity">
    <text evidence="2">Belongs to the MAD1 family.</text>
</comment>
<dbReference type="GO" id="GO:0000776">
    <property type="term" value="C:kinetochore"/>
    <property type="evidence" value="ECO:0007669"/>
    <property type="project" value="TreeGrafter"/>
</dbReference>
<dbReference type="AlphaFoldDB" id="A0A5N6JUT8"/>
<name>A0A5N6JUT8_MONLA</name>
<feature type="compositionally biased region" description="Polar residues" evidence="8">
    <location>
        <begin position="36"/>
        <end position="49"/>
    </location>
</feature>
<evidence type="ECO:0000256" key="6">
    <source>
        <dbReference type="ARBA" id="ARBA00023242"/>
    </source>
</evidence>
<comment type="caution">
    <text evidence="9">The sequence shown here is derived from an EMBL/GenBank/DDBJ whole genome shotgun (WGS) entry which is preliminary data.</text>
</comment>
<dbReference type="EMBL" id="VIGI01000013">
    <property type="protein sequence ID" value="KAB8292377.1"/>
    <property type="molecule type" value="Genomic_DNA"/>
</dbReference>
<dbReference type="GO" id="GO:0051301">
    <property type="term" value="P:cell division"/>
    <property type="evidence" value="ECO:0007669"/>
    <property type="project" value="UniProtKB-KW"/>
</dbReference>
<evidence type="ECO:0000256" key="3">
    <source>
        <dbReference type="ARBA" id="ARBA00022019"/>
    </source>
</evidence>
<feature type="compositionally biased region" description="Polar residues" evidence="8">
    <location>
        <begin position="509"/>
        <end position="524"/>
    </location>
</feature>
<evidence type="ECO:0000256" key="2">
    <source>
        <dbReference type="ARBA" id="ARBA00008029"/>
    </source>
</evidence>
<protein>
    <recommendedName>
        <fullName evidence="3">Spindle assembly checkpoint component MAD1</fullName>
    </recommendedName>
</protein>
<keyword evidence="5" id="KW-0498">Mitosis</keyword>
<sequence length="782" mass="89328">MRAQTPQGLGDSQKRRSSTSGGHRMSMGSAIPRAQSRLSLARPSNTQPSFDFLTGAESTHRPPSRTERYRQSTRTAIDEYRKEPIYAETDHEADRRRKELDELKAEVKTLKYTIDNHKQEEELAKLRHENELRDATRKAEDDFKHKQIAEGERNKAVRQYESLLKEMSEIRDNSSNEKIGLERRIREVEESKRLLEEEIEDIKTESEESSRILERRVSELETRNQTLQRSVQDLQEDSDRREALLQDVQQQLADKDTAYGALEAEVLRLKAQTGDTDTLEVIKRELSEQVTHIRNLEATNREQSAELKHYKRLHKSVEVVEEEKRSLQRKVEAMDDLQNELGEARLQRQRLEDERLAWTAYLQNQSDVEGQFEFNSPEDLARALVEERMQTATLVERLGAMESEVLDKDNIIDGLQNDKRSLSEEMEKVKASGSSAGGGDSKVRLRLERQRALAVKEVEYLRAQLKTFDAEDEAFGAGDNIDDGKIKRIEELESIVDQYRQEVQSLQADLTTAESAQPTTTNLAGTKHPRDEGEENERIGVLTRKNQRLATATAHSQTRVLSLRSNPTSDFEAIKLSTITALRAENADLLSQLTTNLPPNASVPLSTLQTQKDLVAESQAALKDERTRNDRLKKVWGLKSQEFRDGVSSLLGWDAVFMPNGKMRVTSFYYPSVGEDENSIVFDGERGTMKVSGGPESKFAGRIMENIKFWVNERGSIPCFLAALTLEFYEEKKGDGTVMDMAFKANKWGPGVQESYLLYKLVYSTSWVNRYENLNRNVKESL</sequence>
<evidence type="ECO:0000313" key="9">
    <source>
        <dbReference type="EMBL" id="KAB8292377.1"/>
    </source>
</evidence>
<dbReference type="GO" id="GO:0005635">
    <property type="term" value="C:nuclear envelope"/>
    <property type="evidence" value="ECO:0007669"/>
    <property type="project" value="TreeGrafter"/>
</dbReference>
<feature type="region of interest" description="Disordered" evidence="8">
    <location>
        <begin position="1"/>
        <end position="97"/>
    </location>
</feature>
<accession>A0A5N6JUT8</accession>
<dbReference type="Gene3D" id="3.30.457.60">
    <property type="match status" value="1"/>
</dbReference>
<gene>
    <name evidence="9" type="ORF">EYC80_008114</name>
</gene>
<dbReference type="OrthoDB" id="331602at2759"/>
<organism evidence="9 10">
    <name type="scientific">Monilinia laxa</name>
    <name type="common">Brown rot fungus</name>
    <name type="synonym">Sclerotinia laxa</name>
    <dbReference type="NCBI Taxonomy" id="61186"/>
    <lineage>
        <taxon>Eukaryota</taxon>
        <taxon>Fungi</taxon>
        <taxon>Dikarya</taxon>
        <taxon>Ascomycota</taxon>
        <taxon>Pezizomycotina</taxon>
        <taxon>Leotiomycetes</taxon>
        <taxon>Helotiales</taxon>
        <taxon>Sclerotiniaceae</taxon>
        <taxon>Monilinia</taxon>
    </lineage>
</organism>
<keyword evidence="10" id="KW-1185">Reference proteome</keyword>
<proteinExistence type="inferred from homology"/>
<feature type="compositionally biased region" description="Basic and acidic residues" evidence="8">
    <location>
        <begin position="58"/>
        <end position="97"/>
    </location>
</feature>
<dbReference type="InterPro" id="IPR008672">
    <property type="entry name" value="Mad1"/>
</dbReference>
<dbReference type="GO" id="GO:0072686">
    <property type="term" value="C:mitotic spindle"/>
    <property type="evidence" value="ECO:0007669"/>
    <property type="project" value="TreeGrafter"/>
</dbReference>
<evidence type="ECO:0000256" key="7">
    <source>
        <dbReference type="ARBA" id="ARBA00023306"/>
    </source>
</evidence>
<evidence type="ECO:0000256" key="4">
    <source>
        <dbReference type="ARBA" id="ARBA00022618"/>
    </source>
</evidence>
<dbReference type="PANTHER" id="PTHR23168:SF0">
    <property type="entry name" value="MITOTIC SPINDLE ASSEMBLY CHECKPOINT PROTEIN MAD1"/>
    <property type="match status" value="1"/>
</dbReference>
<keyword evidence="6" id="KW-0539">Nucleus</keyword>
<feature type="region of interest" description="Disordered" evidence="8">
    <location>
        <begin position="423"/>
        <end position="442"/>
    </location>
</feature>
<keyword evidence="4" id="KW-0132">Cell division</keyword>
<keyword evidence="7" id="KW-0131">Cell cycle</keyword>
<comment type="subcellular location">
    <subcellularLocation>
        <location evidence="1">Nucleus</location>
    </subcellularLocation>
</comment>
<dbReference type="GO" id="GO:0051315">
    <property type="term" value="P:attachment of mitotic spindle microtubules to kinetochore"/>
    <property type="evidence" value="ECO:0007669"/>
    <property type="project" value="TreeGrafter"/>
</dbReference>
<dbReference type="Pfam" id="PF05557">
    <property type="entry name" value="MAD"/>
    <property type="match status" value="2"/>
</dbReference>
<dbReference type="Gene3D" id="6.10.250.90">
    <property type="match status" value="1"/>
</dbReference>
<evidence type="ECO:0000256" key="1">
    <source>
        <dbReference type="ARBA" id="ARBA00004123"/>
    </source>
</evidence>
<evidence type="ECO:0000256" key="8">
    <source>
        <dbReference type="SAM" id="MobiDB-lite"/>
    </source>
</evidence>
<evidence type="ECO:0000313" key="10">
    <source>
        <dbReference type="Proteomes" id="UP000326757"/>
    </source>
</evidence>
<reference evidence="9 10" key="1">
    <citation type="submission" date="2019-06" db="EMBL/GenBank/DDBJ databases">
        <title>Genome Sequence of the Brown Rot Fungal Pathogen Monilinia laxa.</title>
        <authorList>
            <person name="De Miccolis Angelini R.M."/>
            <person name="Landi L."/>
            <person name="Abate D."/>
            <person name="Pollastro S."/>
            <person name="Romanazzi G."/>
            <person name="Faretra F."/>
        </authorList>
    </citation>
    <scope>NUCLEOTIDE SEQUENCE [LARGE SCALE GENOMIC DNA]</scope>
    <source>
        <strain evidence="9 10">Mlax316</strain>
    </source>
</reference>
<dbReference type="PANTHER" id="PTHR23168">
    <property type="entry name" value="MITOTIC SPINDLE ASSEMBLY CHECKPOINT PROTEIN MAD1 MITOTIC ARREST DEFICIENT-LIKE PROTEIN 1"/>
    <property type="match status" value="1"/>
</dbReference>
<dbReference type="Proteomes" id="UP000326757">
    <property type="component" value="Unassembled WGS sequence"/>
</dbReference>
<feature type="region of interest" description="Disordered" evidence="8">
    <location>
        <begin position="509"/>
        <end position="535"/>
    </location>
</feature>
<evidence type="ECO:0000256" key="5">
    <source>
        <dbReference type="ARBA" id="ARBA00022776"/>
    </source>
</evidence>
<dbReference type="GO" id="GO:0007094">
    <property type="term" value="P:mitotic spindle assembly checkpoint signaling"/>
    <property type="evidence" value="ECO:0007669"/>
    <property type="project" value="InterPro"/>
</dbReference>